<dbReference type="PANTHER" id="PTHR23074">
    <property type="entry name" value="AAA DOMAIN-CONTAINING"/>
    <property type="match status" value="1"/>
</dbReference>
<dbReference type="FunFam" id="1.10.8.60:FF:000022">
    <property type="entry name" value="Fidgetin like 1"/>
    <property type="match status" value="1"/>
</dbReference>
<dbReference type="InterPro" id="IPR003960">
    <property type="entry name" value="ATPase_AAA_CS"/>
</dbReference>
<keyword evidence="4" id="KW-0479">Metal-binding</keyword>
<keyword evidence="5 12" id="KW-0547">Nucleotide-binding</keyword>
<dbReference type="Gene3D" id="1.10.8.60">
    <property type="match status" value="1"/>
</dbReference>
<reference evidence="15 16" key="1">
    <citation type="submission" date="2024-02" db="EMBL/GenBank/DDBJ databases">
        <title>Chromosome-scale genome assembly of the rough periwinkle Littorina saxatilis.</title>
        <authorList>
            <person name="De Jode A."/>
            <person name="Faria R."/>
            <person name="Formenti G."/>
            <person name="Sims Y."/>
            <person name="Smith T.P."/>
            <person name="Tracey A."/>
            <person name="Wood J.M.D."/>
            <person name="Zagrodzka Z.B."/>
            <person name="Johannesson K."/>
            <person name="Butlin R.K."/>
            <person name="Leder E.H."/>
        </authorList>
    </citation>
    <scope>NUCLEOTIDE SEQUENCE [LARGE SCALE GENOMIC DNA]</scope>
    <source>
        <strain evidence="15">Snail1</strain>
        <tissue evidence="15">Muscle</tissue>
    </source>
</reference>
<dbReference type="EMBL" id="JBAMIC010000019">
    <property type="protein sequence ID" value="KAK7093509.1"/>
    <property type="molecule type" value="Genomic_DNA"/>
</dbReference>
<dbReference type="Gene3D" id="3.40.50.300">
    <property type="entry name" value="P-loop containing nucleotide triphosphate hydrolases"/>
    <property type="match status" value="1"/>
</dbReference>
<dbReference type="InterPro" id="IPR027417">
    <property type="entry name" value="P-loop_NTPase"/>
</dbReference>
<evidence type="ECO:0000256" key="11">
    <source>
        <dbReference type="ARBA" id="ARBA00049360"/>
    </source>
</evidence>
<dbReference type="InterPro" id="IPR050304">
    <property type="entry name" value="MT-severing_AAA_ATPase"/>
</dbReference>
<evidence type="ECO:0000256" key="5">
    <source>
        <dbReference type="ARBA" id="ARBA00022741"/>
    </source>
</evidence>
<evidence type="ECO:0000256" key="10">
    <source>
        <dbReference type="ARBA" id="ARBA00035694"/>
    </source>
</evidence>
<dbReference type="Pfam" id="PF17862">
    <property type="entry name" value="AAA_lid_3"/>
    <property type="match status" value="1"/>
</dbReference>
<evidence type="ECO:0000256" key="3">
    <source>
        <dbReference type="ARBA" id="ARBA00006914"/>
    </source>
</evidence>
<dbReference type="FunFam" id="3.40.50.300:FF:000093">
    <property type="entry name" value="Fidgetin-like 1"/>
    <property type="match status" value="1"/>
</dbReference>
<accession>A0AAN9AUX8</accession>
<dbReference type="InterPro" id="IPR003959">
    <property type="entry name" value="ATPase_AAA_core"/>
</dbReference>
<dbReference type="GO" id="GO:0005524">
    <property type="term" value="F:ATP binding"/>
    <property type="evidence" value="ECO:0007669"/>
    <property type="project" value="UniProtKB-KW"/>
</dbReference>
<evidence type="ECO:0000259" key="14">
    <source>
        <dbReference type="SMART" id="SM00382"/>
    </source>
</evidence>
<dbReference type="SUPFAM" id="SSF52540">
    <property type="entry name" value="P-loop containing nucleoside triphosphate hydrolases"/>
    <property type="match status" value="1"/>
</dbReference>
<evidence type="ECO:0000256" key="2">
    <source>
        <dbReference type="ARBA" id="ARBA00004123"/>
    </source>
</evidence>
<feature type="domain" description="AAA+ ATPase" evidence="14">
    <location>
        <begin position="396"/>
        <end position="532"/>
    </location>
</feature>
<dbReference type="GO" id="GO:0046872">
    <property type="term" value="F:metal ion binding"/>
    <property type="evidence" value="ECO:0007669"/>
    <property type="project" value="UniProtKB-KW"/>
</dbReference>
<dbReference type="Proteomes" id="UP001374579">
    <property type="component" value="Unassembled WGS sequence"/>
</dbReference>
<evidence type="ECO:0000256" key="7">
    <source>
        <dbReference type="ARBA" id="ARBA00022840"/>
    </source>
</evidence>
<keyword evidence="9" id="KW-0539">Nucleus</keyword>
<dbReference type="InterPro" id="IPR015415">
    <property type="entry name" value="Spast_Vps4_C"/>
</dbReference>
<evidence type="ECO:0000256" key="6">
    <source>
        <dbReference type="ARBA" id="ARBA00022801"/>
    </source>
</evidence>
<proteinExistence type="inferred from homology"/>
<comment type="similarity">
    <text evidence="3 12">Belongs to the AAA ATPase family.</text>
</comment>
<dbReference type="GO" id="GO:0005634">
    <property type="term" value="C:nucleus"/>
    <property type="evidence" value="ECO:0007669"/>
    <property type="project" value="UniProtKB-SubCell"/>
</dbReference>
<sequence length="639" mass="69798">MKCKTMDAKEEKSLYRLLQVDATLQQEPQPESKAEALRNLYFELRFSSFSKDSGASGPDFAARKLQEQYENTVDCLDQNTGLNNFAAGALALCSKNRNESEKWVSSLSKDTMANMSCVKDFINRCQAQSQKLTCNADSTLLWPTRSAGATRGPKPLFKAATGQQEQPLFKPSVKQPGHVSDESGGRKPTSPWSTQGPRFPSAFSAAGCQQPSAAFSSVGEAGGGYSRGAGAPVEENSGDGDMADADPGRIPTRNAFKTAKEQFVIDQNKKYGQDRGGQSSFSYGSGKKSLGTRRGPSSKFVPPVLSKDSDSDTGSGYGPPRGGGGGGSNKPEEPVDERLKGIEPKIVELITNEIMDHRPQMDWEDIAGLQFAKKTIKEIVVWPMLRPDIFTGLRGPPKGLLLFGPPGTGKTLIGKCIASQSKSTFFCISASSLTSKWVGEGEKMVRALFAVARCHQPAVIFIDEVDSLLSQRSDGEHEASRRIKTEFLVQLDGATTESEDRILVIGATNRPQEIDEAARRRFVKRLYIPLPELCAREHIVRRLMSQQHCTLTETDFTAVGQRTEGYSGADMANLCREAALGPIRSIPFEQMEFIRPDQVPPITMQDFESALPQVRPSVSDKDLDVYITWNNTFGSFGNG</sequence>
<dbReference type="CDD" id="cd19525">
    <property type="entry name" value="RecA-like_Figl-1"/>
    <property type="match status" value="1"/>
</dbReference>
<comment type="catalytic activity">
    <reaction evidence="11">
        <text>ATP + H2O = ADP + phosphate + H(+)</text>
        <dbReference type="Rhea" id="RHEA:13065"/>
        <dbReference type="ChEBI" id="CHEBI:15377"/>
        <dbReference type="ChEBI" id="CHEBI:15378"/>
        <dbReference type="ChEBI" id="CHEBI:30616"/>
        <dbReference type="ChEBI" id="CHEBI:43474"/>
        <dbReference type="ChEBI" id="CHEBI:456216"/>
    </reaction>
</comment>
<keyword evidence="6" id="KW-0378">Hydrolase</keyword>
<protein>
    <recommendedName>
        <fullName evidence="10">Fidgetin-like protein 1</fullName>
    </recommendedName>
</protein>
<comment type="subcellular location">
    <subcellularLocation>
        <location evidence="2">Nucleus</location>
    </subcellularLocation>
</comment>
<dbReference type="Pfam" id="PF09336">
    <property type="entry name" value="Vps4_C"/>
    <property type="match status" value="1"/>
</dbReference>
<evidence type="ECO:0000256" key="8">
    <source>
        <dbReference type="ARBA" id="ARBA00022842"/>
    </source>
</evidence>
<gene>
    <name evidence="15" type="ORF">V1264_007245</name>
</gene>
<dbReference type="AlphaFoldDB" id="A0AAN9AUX8"/>
<dbReference type="SMART" id="SM00382">
    <property type="entry name" value="AAA"/>
    <property type="match status" value="1"/>
</dbReference>
<keyword evidence="8" id="KW-0460">Magnesium</keyword>
<comment type="caution">
    <text evidence="15">The sequence shown here is derived from an EMBL/GenBank/DDBJ whole genome shotgun (WGS) entry which is preliminary data.</text>
</comment>
<dbReference type="PROSITE" id="PS00674">
    <property type="entry name" value="AAA"/>
    <property type="match status" value="1"/>
</dbReference>
<keyword evidence="16" id="KW-1185">Reference proteome</keyword>
<evidence type="ECO:0000313" key="15">
    <source>
        <dbReference type="EMBL" id="KAK7093509.1"/>
    </source>
</evidence>
<dbReference type="InterPro" id="IPR047858">
    <property type="entry name" value="FIGNL1_ATPase"/>
</dbReference>
<comment type="cofactor">
    <cofactor evidence="1">
        <name>Mg(2+)</name>
        <dbReference type="ChEBI" id="CHEBI:18420"/>
    </cofactor>
</comment>
<evidence type="ECO:0000256" key="12">
    <source>
        <dbReference type="RuleBase" id="RU003651"/>
    </source>
</evidence>
<feature type="region of interest" description="Disordered" evidence="13">
    <location>
        <begin position="144"/>
        <end position="335"/>
    </location>
</feature>
<dbReference type="GO" id="GO:0008568">
    <property type="term" value="F:microtubule severing ATPase activity"/>
    <property type="evidence" value="ECO:0007669"/>
    <property type="project" value="TreeGrafter"/>
</dbReference>
<evidence type="ECO:0000256" key="1">
    <source>
        <dbReference type="ARBA" id="ARBA00001946"/>
    </source>
</evidence>
<evidence type="ECO:0000313" key="16">
    <source>
        <dbReference type="Proteomes" id="UP001374579"/>
    </source>
</evidence>
<organism evidence="15 16">
    <name type="scientific">Littorina saxatilis</name>
    <dbReference type="NCBI Taxonomy" id="31220"/>
    <lineage>
        <taxon>Eukaryota</taxon>
        <taxon>Metazoa</taxon>
        <taxon>Spiralia</taxon>
        <taxon>Lophotrochozoa</taxon>
        <taxon>Mollusca</taxon>
        <taxon>Gastropoda</taxon>
        <taxon>Caenogastropoda</taxon>
        <taxon>Littorinimorpha</taxon>
        <taxon>Littorinoidea</taxon>
        <taxon>Littorinidae</taxon>
        <taxon>Littorina</taxon>
    </lineage>
</organism>
<feature type="compositionally biased region" description="Gly residues" evidence="13">
    <location>
        <begin position="315"/>
        <end position="328"/>
    </location>
</feature>
<keyword evidence="7 12" id="KW-0067">ATP-binding</keyword>
<name>A0AAN9AUX8_9CAEN</name>
<evidence type="ECO:0000256" key="13">
    <source>
        <dbReference type="SAM" id="MobiDB-lite"/>
    </source>
</evidence>
<dbReference type="InterPro" id="IPR003593">
    <property type="entry name" value="AAA+_ATPase"/>
</dbReference>
<dbReference type="GO" id="GO:0016887">
    <property type="term" value="F:ATP hydrolysis activity"/>
    <property type="evidence" value="ECO:0007669"/>
    <property type="project" value="InterPro"/>
</dbReference>
<dbReference type="Pfam" id="PF00004">
    <property type="entry name" value="AAA"/>
    <property type="match status" value="1"/>
</dbReference>
<dbReference type="InterPro" id="IPR041569">
    <property type="entry name" value="AAA_lid_3"/>
</dbReference>
<dbReference type="PANTHER" id="PTHR23074:SF17">
    <property type="entry name" value="FIDGETIN-LIKE PROTEIN 1"/>
    <property type="match status" value="1"/>
</dbReference>
<evidence type="ECO:0000256" key="9">
    <source>
        <dbReference type="ARBA" id="ARBA00023242"/>
    </source>
</evidence>
<evidence type="ECO:0000256" key="4">
    <source>
        <dbReference type="ARBA" id="ARBA00022723"/>
    </source>
</evidence>